<proteinExistence type="predicted"/>
<protein>
    <submittedName>
        <fullName evidence="2">Uncharacterized protein</fullName>
    </submittedName>
</protein>
<keyword evidence="1" id="KW-0812">Transmembrane</keyword>
<evidence type="ECO:0000256" key="1">
    <source>
        <dbReference type="SAM" id="Phobius"/>
    </source>
</evidence>
<organism evidence="2">
    <name type="scientific">Anguilla anguilla</name>
    <name type="common">European freshwater eel</name>
    <name type="synonym">Muraena anguilla</name>
    <dbReference type="NCBI Taxonomy" id="7936"/>
    <lineage>
        <taxon>Eukaryota</taxon>
        <taxon>Metazoa</taxon>
        <taxon>Chordata</taxon>
        <taxon>Craniata</taxon>
        <taxon>Vertebrata</taxon>
        <taxon>Euteleostomi</taxon>
        <taxon>Actinopterygii</taxon>
        <taxon>Neopterygii</taxon>
        <taxon>Teleostei</taxon>
        <taxon>Anguilliformes</taxon>
        <taxon>Anguillidae</taxon>
        <taxon>Anguilla</taxon>
    </lineage>
</organism>
<sequence length="76" mass="9060">MKKVFFVQFRVNSKNTWVLIKYTCLAFACVQCFNLIPLHLCIFFNISRNYKPLNCTSQSNYSNPIYSERDYSVEQM</sequence>
<dbReference type="EMBL" id="GBXM01010451">
    <property type="protein sequence ID" value="JAH98126.1"/>
    <property type="molecule type" value="Transcribed_RNA"/>
</dbReference>
<keyword evidence="1" id="KW-1133">Transmembrane helix</keyword>
<feature type="transmembrane region" description="Helical" evidence="1">
    <location>
        <begin position="20"/>
        <end position="44"/>
    </location>
</feature>
<dbReference type="AlphaFoldDB" id="A0A0E9X6N0"/>
<reference evidence="2" key="2">
    <citation type="journal article" date="2015" name="Fish Shellfish Immunol.">
        <title>Early steps in the European eel (Anguilla anguilla)-Vibrio vulnificus interaction in the gills: Role of the RtxA13 toxin.</title>
        <authorList>
            <person name="Callol A."/>
            <person name="Pajuelo D."/>
            <person name="Ebbesson L."/>
            <person name="Teles M."/>
            <person name="MacKenzie S."/>
            <person name="Amaro C."/>
        </authorList>
    </citation>
    <scope>NUCLEOTIDE SEQUENCE</scope>
</reference>
<name>A0A0E9X6N0_ANGAN</name>
<keyword evidence="1" id="KW-0472">Membrane</keyword>
<evidence type="ECO:0000313" key="2">
    <source>
        <dbReference type="EMBL" id="JAH98126.1"/>
    </source>
</evidence>
<accession>A0A0E9X6N0</accession>
<reference evidence="2" key="1">
    <citation type="submission" date="2014-11" db="EMBL/GenBank/DDBJ databases">
        <authorList>
            <person name="Amaro Gonzalez C."/>
        </authorList>
    </citation>
    <scope>NUCLEOTIDE SEQUENCE</scope>
</reference>